<dbReference type="EMBL" id="AZIL01000609">
    <property type="protein sequence ID" value="EWM26691.1"/>
    <property type="molecule type" value="Genomic_DNA"/>
</dbReference>
<sequence length="245" mass="28214">MHYPGADTLHNFPIVDGIRLALPSFESFSTRCIEAVRTSCLQLNRPASYLLQAYSLVRATTLKHIWHQTIPVLVGWRKTLQKVCWSQHVMRRRPRKKSPSLLSSHHQTRRNGRETRRRRITKPFFAVLSTFTVLLSLVSVAYNLYLIATKDKDTNSILPRIHRGFAIVLAFPAILNESGIKWWRKLCPILSNFFVRGFFYCLIACLSIEDFSPSSDNVMGFVFLSLGLFYVALGMLCVRRHVEIT</sequence>
<reference evidence="3 4" key="1">
    <citation type="journal article" date="2014" name="Mol. Plant">
        <title>Chromosome Scale Genome Assembly and Transcriptome Profiling of Nannochloropsis gaditana in Nitrogen Depletion.</title>
        <authorList>
            <person name="Corteggiani Carpinelli E."/>
            <person name="Telatin A."/>
            <person name="Vitulo N."/>
            <person name="Forcato C."/>
            <person name="D'Angelo M."/>
            <person name="Schiavon R."/>
            <person name="Vezzi A."/>
            <person name="Giacometti G.M."/>
            <person name="Morosinotto T."/>
            <person name="Valle G."/>
        </authorList>
    </citation>
    <scope>NUCLEOTIDE SEQUENCE [LARGE SCALE GENOMIC DNA]</scope>
    <source>
        <strain evidence="3 4">B-31</strain>
    </source>
</reference>
<evidence type="ECO:0000256" key="2">
    <source>
        <dbReference type="SAM" id="Phobius"/>
    </source>
</evidence>
<proteinExistence type="predicted"/>
<feature type="transmembrane region" description="Helical" evidence="2">
    <location>
        <begin position="123"/>
        <end position="145"/>
    </location>
</feature>
<name>W7U1C6_9STRA</name>
<feature type="transmembrane region" description="Helical" evidence="2">
    <location>
        <begin position="218"/>
        <end position="238"/>
    </location>
</feature>
<evidence type="ECO:0000313" key="4">
    <source>
        <dbReference type="Proteomes" id="UP000019335"/>
    </source>
</evidence>
<keyword evidence="2" id="KW-0812">Transmembrane</keyword>
<evidence type="ECO:0000313" key="3">
    <source>
        <dbReference type="EMBL" id="EWM26691.1"/>
    </source>
</evidence>
<keyword evidence="2" id="KW-0472">Membrane</keyword>
<protein>
    <submittedName>
        <fullName evidence="3">Uncharacterized protein</fullName>
    </submittedName>
</protein>
<comment type="caution">
    <text evidence="3">The sequence shown here is derived from an EMBL/GenBank/DDBJ whole genome shotgun (WGS) entry which is preliminary data.</text>
</comment>
<dbReference type="Proteomes" id="UP000019335">
    <property type="component" value="Chromosome 8"/>
</dbReference>
<keyword evidence="2" id="KW-1133">Transmembrane helix</keyword>
<feature type="transmembrane region" description="Helical" evidence="2">
    <location>
        <begin position="157"/>
        <end position="175"/>
    </location>
</feature>
<gene>
    <name evidence="3" type="ORF">Naga_100001g166</name>
</gene>
<feature type="compositionally biased region" description="Basic residues" evidence="1">
    <location>
        <begin position="106"/>
        <end position="116"/>
    </location>
</feature>
<dbReference type="AlphaFoldDB" id="W7U1C6"/>
<feature type="transmembrane region" description="Helical" evidence="2">
    <location>
        <begin position="187"/>
        <end position="206"/>
    </location>
</feature>
<evidence type="ECO:0000256" key="1">
    <source>
        <dbReference type="SAM" id="MobiDB-lite"/>
    </source>
</evidence>
<feature type="region of interest" description="Disordered" evidence="1">
    <location>
        <begin position="91"/>
        <end position="116"/>
    </location>
</feature>
<keyword evidence="4" id="KW-1185">Reference proteome</keyword>
<accession>W7U1C6</accession>
<organism evidence="3 4">
    <name type="scientific">Nannochloropsis gaditana</name>
    <dbReference type="NCBI Taxonomy" id="72520"/>
    <lineage>
        <taxon>Eukaryota</taxon>
        <taxon>Sar</taxon>
        <taxon>Stramenopiles</taxon>
        <taxon>Ochrophyta</taxon>
        <taxon>Eustigmatophyceae</taxon>
        <taxon>Eustigmatales</taxon>
        <taxon>Monodopsidaceae</taxon>
        <taxon>Nannochloropsis</taxon>
    </lineage>
</organism>